<dbReference type="RefSeq" id="WP_092114191.1">
    <property type="nucleotide sequence ID" value="NZ_FNTH01000001.1"/>
</dbReference>
<feature type="region of interest" description="Disordered" evidence="1">
    <location>
        <begin position="84"/>
        <end position="157"/>
    </location>
</feature>
<dbReference type="Proteomes" id="UP000198992">
    <property type="component" value="Unassembled WGS sequence"/>
</dbReference>
<dbReference type="AlphaFoldDB" id="A0A1H4NKI6"/>
<reference evidence="2 3" key="1">
    <citation type="submission" date="2016-10" db="EMBL/GenBank/DDBJ databases">
        <authorList>
            <person name="de Groot N.N."/>
        </authorList>
    </citation>
    <scope>NUCLEOTIDE SEQUENCE [LARGE SCALE GENOMIC DNA]</scope>
    <source>
        <strain evidence="2 3">MT12</strain>
    </source>
</reference>
<dbReference type="EMBL" id="FNTH01000001">
    <property type="protein sequence ID" value="SEB95773.1"/>
    <property type="molecule type" value="Genomic_DNA"/>
</dbReference>
<protein>
    <submittedName>
        <fullName evidence="2">Uncharacterized protein</fullName>
    </submittedName>
</protein>
<accession>A0A1H4NKI6</accession>
<evidence type="ECO:0000256" key="1">
    <source>
        <dbReference type="SAM" id="MobiDB-lite"/>
    </source>
</evidence>
<dbReference type="OrthoDB" id="7864830at2"/>
<organism evidence="2 3">
    <name type="scientific">Bradyrhizobium erythrophlei</name>
    <dbReference type="NCBI Taxonomy" id="1437360"/>
    <lineage>
        <taxon>Bacteria</taxon>
        <taxon>Pseudomonadati</taxon>
        <taxon>Pseudomonadota</taxon>
        <taxon>Alphaproteobacteria</taxon>
        <taxon>Hyphomicrobiales</taxon>
        <taxon>Nitrobacteraceae</taxon>
        <taxon>Bradyrhizobium</taxon>
    </lineage>
</organism>
<name>A0A1H4NKI6_9BRAD</name>
<sequence length="157" mass="17889">MTILDRPPPDWKRPTTHCRVKLQVLINQGGRSKINNERLGTVENTHFDHRPALEARKFDTEKWDTIPPANDPEHIEAITLKQHDVRTNGPGGTKRITTRGSDTGERARTRNIARSHADHQDVMTAKITGQPRPEPNKPKRKLMGRSSFPKRQSRKVG</sequence>
<gene>
    <name evidence="2" type="ORF">SAMN05444164_0658</name>
</gene>
<evidence type="ECO:0000313" key="2">
    <source>
        <dbReference type="EMBL" id="SEB95773.1"/>
    </source>
</evidence>
<evidence type="ECO:0000313" key="3">
    <source>
        <dbReference type="Proteomes" id="UP000198992"/>
    </source>
</evidence>
<proteinExistence type="predicted"/>